<keyword evidence="9" id="KW-0548">Nucleotidyltransferase</keyword>
<evidence type="ECO:0000256" key="8">
    <source>
        <dbReference type="ARBA" id="ARBA00022679"/>
    </source>
</evidence>
<dbReference type="InterPro" id="IPR027421">
    <property type="entry name" value="DNA_pol_lamdba_lyase_dom_sf"/>
</dbReference>
<dbReference type="Pfam" id="PF14520">
    <property type="entry name" value="HHH_5"/>
    <property type="match status" value="1"/>
</dbReference>
<keyword evidence="11" id="KW-0227">DNA damage</keyword>
<dbReference type="SMART" id="SM00483">
    <property type="entry name" value="POLXc"/>
    <property type="match status" value="1"/>
</dbReference>
<feature type="domain" description="Helix-hairpin-helix DNA-binding motif class 1" evidence="22">
    <location>
        <begin position="110"/>
        <end position="129"/>
    </location>
</feature>
<dbReference type="InterPro" id="IPR050243">
    <property type="entry name" value="PHP_phosphatase"/>
</dbReference>
<evidence type="ECO:0000256" key="2">
    <source>
        <dbReference type="ARBA" id="ARBA00004496"/>
    </source>
</evidence>
<dbReference type="SMART" id="SM00278">
    <property type="entry name" value="HhH1"/>
    <property type="match status" value="3"/>
</dbReference>
<name>A0A1F6BM03_9BACT</name>
<dbReference type="PANTHER" id="PTHR36928:SF1">
    <property type="entry name" value="PHOSPHATASE YCDX-RELATED"/>
    <property type="match status" value="1"/>
</dbReference>
<evidence type="ECO:0000256" key="10">
    <source>
        <dbReference type="ARBA" id="ARBA00022705"/>
    </source>
</evidence>
<dbReference type="SMART" id="SM00481">
    <property type="entry name" value="POLIIIAc"/>
    <property type="match status" value="1"/>
</dbReference>
<dbReference type="PANTHER" id="PTHR36928">
    <property type="entry name" value="PHOSPHATASE YCDX-RELATED"/>
    <property type="match status" value="1"/>
</dbReference>
<dbReference type="Gene3D" id="3.30.460.10">
    <property type="entry name" value="Beta Polymerase, domain 2"/>
    <property type="match status" value="1"/>
</dbReference>
<accession>A0A1F6BM03</accession>
<dbReference type="GO" id="GO:0003677">
    <property type="term" value="F:DNA binding"/>
    <property type="evidence" value="ECO:0007669"/>
    <property type="project" value="InterPro"/>
</dbReference>
<feature type="domain" description="Helix-hairpin-helix DNA-binding motif class 1" evidence="22">
    <location>
        <begin position="75"/>
        <end position="94"/>
    </location>
</feature>
<evidence type="ECO:0000256" key="17">
    <source>
        <dbReference type="ARBA" id="ARBA00035726"/>
    </source>
</evidence>
<feature type="domain" description="Helix-hairpin-helix DNA-binding motif class 1" evidence="22">
    <location>
        <begin position="35"/>
        <end position="54"/>
    </location>
</feature>
<dbReference type="InterPro" id="IPR029398">
    <property type="entry name" value="PolB_thumb"/>
</dbReference>
<evidence type="ECO:0000256" key="7">
    <source>
        <dbReference type="ARBA" id="ARBA00022634"/>
    </source>
</evidence>
<dbReference type="GO" id="GO:0042578">
    <property type="term" value="F:phosphoric ester hydrolase activity"/>
    <property type="evidence" value="ECO:0007669"/>
    <property type="project" value="TreeGrafter"/>
</dbReference>
<evidence type="ECO:0000256" key="4">
    <source>
        <dbReference type="ARBA" id="ARBA00012720"/>
    </source>
</evidence>
<dbReference type="Proteomes" id="UP000176273">
    <property type="component" value="Unassembled WGS sequence"/>
</dbReference>
<proteinExistence type="predicted"/>
<dbReference type="InterPro" id="IPR037160">
    <property type="entry name" value="DNA_Pol_thumb_sf"/>
</dbReference>
<dbReference type="Gene3D" id="3.30.210.10">
    <property type="entry name" value="DNA polymerase, thumb domain"/>
    <property type="match status" value="1"/>
</dbReference>
<dbReference type="Gene3D" id="1.10.150.20">
    <property type="entry name" value="5' to 3' exonuclease, C-terminal subdomain"/>
    <property type="match status" value="1"/>
</dbReference>
<dbReference type="SUPFAM" id="SSF89550">
    <property type="entry name" value="PHP domain-like"/>
    <property type="match status" value="1"/>
</dbReference>
<keyword evidence="14" id="KW-0915">Sodium</keyword>
<dbReference type="InterPro" id="IPR003583">
    <property type="entry name" value="Hlx-hairpin-Hlx_DNA-bd_motif"/>
</dbReference>
<dbReference type="Gene3D" id="3.20.20.140">
    <property type="entry name" value="Metal-dependent hydrolases"/>
    <property type="match status" value="1"/>
</dbReference>
<dbReference type="Pfam" id="PF14791">
    <property type="entry name" value="DNA_pol_B_thumb"/>
    <property type="match status" value="1"/>
</dbReference>
<dbReference type="CDD" id="cd00141">
    <property type="entry name" value="NT_POLXc"/>
    <property type="match status" value="1"/>
</dbReference>
<dbReference type="AlphaFoldDB" id="A0A1F6BM03"/>
<comment type="catalytic activity">
    <reaction evidence="18">
        <text>2'-deoxyribonucleotide-(2'-deoxyribose 5'-phosphate)-2'-deoxyribonucleotide-DNA = a 3'-end 2'-deoxyribonucleotide-(2,3-dehydro-2,3-deoxyribose 5'-phosphate)-DNA + a 5'-end 5'-phospho-2'-deoxyribonucleoside-DNA + H(+)</text>
        <dbReference type="Rhea" id="RHEA:66592"/>
        <dbReference type="Rhea" id="RHEA-COMP:13180"/>
        <dbReference type="Rhea" id="RHEA-COMP:16897"/>
        <dbReference type="Rhea" id="RHEA-COMP:17067"/>
        <dbReference type="ChEBI" id="CHEBI:15378"/>
        <dbReference type="ChEBI" id="CHEBI:136412"/>
        <dbReference type="ChEBI" id="CHEBI:157695"/>
        <dbReference type="ChEBI" id="CHEBI:167181"/>
        <dbReference type="EC" id="4.2.99.18"/>
    </reaction>
</comment>
<evidence type="ECO:0000259" key="22">
    <source>
        <dbReference type="SMART" id="SM00278"/>
    </source>
</evidence>
<dbReference type="Pfam" id="PF14716">
    <property type="entry name" value="HHH_8"/>
    <property type="match status" value="1"/>
</dbReference>
<dbReference type="InterPro" id="IPR002008">
    <property type="entry name" value="DNA_pol_X_beta-like"/>
</dbReference>
<feature type="domain" description="DNA-directed DNA polymerase X" evidence="24">
    <location>
        <begin position="1"/>
        <end position="303"/>
    </location>
</feature>
<dbReference type="PIRSF" id="PIRSF005047">
    <property type="entry name" value="UCP005047_YshC"/>
    <property type="match status" value="1"/>
</dbReference>
<evidence type="ECO:0000256" key="16">
    <source>
        <dbReference type="ARBA" id="ARBA00035717"/>
    </source>
</evidence>
<keyword evidence="6" id="KW-0488">Methylation</keyword>
<organism evidence="25 26">
    <name type="scientific">Candidatus Jorgensenbacteria bacterium GWA1_54_12</name>
    <dbReference type="NCBI Taxonomy" id="1798468"/>
    <lineage>
        <taxon>Bacteria</taxon>
        <taxon>Candidatus Joergenseniibacteriota</taxon>
    </lineage>
</organism>
<dbReference type="EMBL" id="MFKH01000002">
    <property type="protein sequence ID" value="OGG37792.1"/>
    <property type="molecule type" value="Genomic_DNA"/>
</dbReference>
<dbReference type="GO" id="GO:0140078">
    <property type="term" value="F:class I DNA-(apurinic or apyrimidinic site) endonuclease activity"/>
    <property type="evidence" value="ECO:0007669"/>
    <property type="project" value="UniProtKB-EC"/>
</dbReference>
<evidence type="ECO:0000256" key="6">
    <source>
        <dbReference type="ARBA" id="ARBA00022481"/>
    </source>
</evidence>
<keyword evidence="8" id="KW-0808">Transferase</keyword>
<comment type="function">
    <text evidence="20">Repair polymerase that plays a key role in base-excision repair. During this process, the damaged base is excised by specific DNA glycosylases, the DNA backbone is nicked at the abasic site by an apurinic/apyrimidic (AP) endonuclease, and POLB removes 5'-deoxyribose-phosphate from the preincised AP site acting as a 5'-deoxyribose-phosphate lyase (5'-dRP lyase); through its DNA polymerase activity, it adds one nucleotide to the 3' end of the arising single-nucleotide gap. Conducts 'gap-filling' DNA synthesis in a stepwise distributive fashion rather than in a processive fashion as for other DNA polymerases. It is also able to cleave sugar-phosphate bonds 3' to an intact AP site, acting as an AP lyase.</text>
</comment>
<keyword evidence="13" id="KW-0239">DNA-directed DNA polymerase</keyword>
<dbReference type="SUPFAM" id="SSF47802">
    <property type="entry name" value="DNA polymerase beta, N-terminal domain-like"/>
    <property type="match status" value="1"/>
</dbReference>
<evidence type="ECO:0000256" key="21">
    <source>
        <dbReference type="ARBA" id="ARBA00049244"/>
    </source>
</evidence>
<dbReference type="InterPro" id="IPR003141">
    <property type="entry name" value="Pol/His_phosphatase_N"/>
</dbReference>
<dbReference type="InterPro" id="IPR002054">
    <property type="entry name" value="DNA-dir_DNA_pol_X"/>
</dbReference>
<dbReference type="GO" id="GO:0003887">
    <property type="term" value="F:DNA-directed DNA polymerase activity"/>
    <property type="evidence" value="ECO:0007669"/>
    <property type="project" value="UniProtKB-KW"/>
</dbReference>
<dbReference type="STRING" id="1798468.A2110_00380"/>
<evidence type="ECO:0000256" key="18">
    <source>
        <dbReference type="ARBA" id="ARBA00044632"/>
    </source>
</evidence>
<evidence type="ECO:0000256" key="11">
    <source>
        <dbReference type="ARBA" id="ARBA00022763"/>
    </source>
</evidence>
<evidence type="ECO:0000256" key="5">
    <source>
        <dbReference type="ARBA" id="ARBA00020020"/>
    </source>
</evidence>
<gene>
    <name evidence="25" type="ORF">A2110_00380</name>
</gene>
<comment type="catalytic activity">
    <reaction evidence="21">
        <text>DNA(n) + a 2'-deoxyribonucleoside 5'-triphosphate = DNA(n+1) + diphosphate</text>
        <dbReference type="Rhea" id="RHEA:22508"/>
        <dbReference type="Rhea" id="RHEA-COMP:17339"/>
        <dbReference type="Rhea" id="RHEA-COMP:17340"/>
        <dbReference type="ChEBI" id="CHEBI:33019"/>
        <dbReference type="ChEBI" id="CHEBI:61560"/>
        <dbReference type="ChEBI" id="CHEBI:173112"/>
        <dbReference type="EC" id="2.7.7.7"/>
    </reaction>
</comment>
<dbReference type="GO" id="GO:0005829">
    <property type="term" value="C:cytosol"/>
    <property type="evidence" value="ECO:0007669"/>
    <property type="project" value="TreeGrafter"/>
</dbReference>
<dbReference type="InterPro" id="IPR022311">
    <property type="entry name" value="PolX-like"/>
</dbReference>
<dbReference type="SUPFAM" id="SSF81301">
    <property type="entry name" value="Nucleotidyltransferase"/>
    <property type="match status" value="1"/>
</dbReference>
<evidence type="ECO:0000256" key="1">
    <source>
        <dbReference type="ARBA" id="ARBA00001946"/>
    </source>
</evidence>
<evidence type="ECO:0000256" key="12">
    <source>
        <dbReference type="ARBA" id="ARBA00022843"/>
    </source>
</evidence>
<comment type="catalytic activity">
    <reaction evidence="19">
        <text>a 5'-end 2'-deoxyribose-2'-deoxyribonucleotide-DNA = (2E,4S)-4-hydroxypenten-2-al-5-phosphate + a 5'-end 5'-phospho-2'-deoxyribonucleoside-DNA + H(+)</text>
        <dbReference type="Rhea" id="RHEA:76255"/>
        <dbReference type="Rhea" id="RHEA-COMP:13180"/>
        <dbReference type="Rhea" id="RHEA-COMP:18657"/>
        <dbReference type="ChEBI" id="CHEBI:15378"/>
        <dbReference type="ChEBI" id="CHEBI:136412"/>
        <dbReference type="ChEBI" id="CHEBI:195194"/>
        <dbReference type="ChEBI" id="CHEBI:195195"/>
    </reaction>
</comment>
<dbReference type="EC" id="4.2.99.18" evidence="4"/>
<evidence type="ECO:0000313" key="26">
    <source>
        <dbReference type="Proteomes" id="UP000176273"/>
    </source>
</evidence>
<keyword evidence="10" id="KW-0235">DNA replication</keyword>
<keyword evidence="7" id="KW-0237">DNA synthesis</keyword>
<dbReference type="GO" id="GO:0008270">
    <property type="term" value="F:zinc ion binding"/>
    <property type="evidence" value="ECO:0007669"/>
    <property type="project" value="TreeGrafter"/>
</dbReference>
<dbReference type="PRINTS" id="PR00870">
    <property type="entry name" value="DNAPOLXBETA"/>
</dbReference>
<dbReference type="InterPro" id="IPR047967">
    <property type="entry name" value="PolX_PHP"/>
</dbReference>
<comment type="caution">
    <text evidence="25">The sequence shown here is derived from an EMBL/GenBank/DDBJ whole genome shotgun (WGS) entry which is preliminary data.</text>
</comment>
<evidence type="ECO:0000256" key="13">
    <source>
        <dbReference type="ARBA" id="ARBA00022932"/>
    </source>
</evidence>
<evidence type="ECO:0000259" key="24">
    <source>
        <dbReference type="SMART" id="SM00483"/>
    </source>
</evidence>
<evidence type="ECO:0000259" key="23">
    <source>
        <dbReference type="SMART" id="SM00481"/>
    </source>
</evidence>
<comment type="subcellular location">
    <subcellularLocation>
        <location evidence="2">Cytoplasm</location>
    </subcellularLocation>
</comment>
<evidence type="ECO:0000256" key="14">
    <source>
        <dbReference type="ARBA" id="ARBA00023053"/>
    </source>
</evidence>
<dbReference type="InterPro" id="IPR043519">
    <property type="entry name" value="NT_sf"/>
</dbReference>
<evidence type="ECO:0000256" key="20">
    <source>
        <dbReference type="ARBA" id="ARBA00045548"/>
    </source>
</evidence>
<dbReference type="GO" id="GO:0006281">
    <property type="term" value="P:DNA repair"/>
    <property type="evidence" value="ECO:0007669"/>
    <property type="project" value="UniProtKB-KW"/>
</dbReference>
<dbReference type="InterPro" id="IPR010996">
    <property type="entry name" value="HHH_MUS81"/>
</dbReference>
<dbReference type="InterPro" id="IPR016195">
    <property type="entry name" value="Pol/histidinol_Pase-like"/>
</dbReference>
<evidence type="ECO:0000256" key="3">
    <source>
        <dbReference type="ARBA" id="ARBA00012417"/>
    </source>
</evidence>
<evidence type="ECO:0000256" key="15">
    <source>
        <dbReference type="ARBA" id="ARBA00023204"/>
    </source>
</evidence>
<protein>
    <recommendedName>
        <fullName evidence="5">DNA polymerase beta</fullName>
        <ecNumber evidence="3">2.7.7.7</ecNumber>
        <ecNumber evidence="4">4.2.99.18</ecNumber>
    </recommendedName>
    <alternativeName>
        <fullName evidence="16">5'-deoxyribose-phosphate lyase</fullName>
    </alternativeName>
    <alternativeName>
        <fullName evidence="17">AP lyase</fullName>
    </alternativeName>
</protein>
<sequence>MEDEPFRPLAYGRAARAVQEIEEPVTGIYKEGGIKALLEIPGVGASIAEKIAELIDTGRIAYYEELKRAAPIQMSDMTRIEGVGPKTVRKLYEELGVKTLTDLERAAKAGKIRAIPGFGEKIEENILKGISFVKKTGGRFVLGLIEKDVVELAERLRKEKTVREVTIAGSIRRRKETIGDADILAVADNPEALMASFVSQPEVTHVYAHGETRSSVKLVSGIDVDLRIVPRKSYGAAMNYFTGSKEHNVALRTRAIQRGYKLNEYGLFKRLAGDKEGKRVAGDNEEELYRALGMDYIPPELREARGEIEAAEAGRLPALIPYDSLRGDLQVQTSWSDGEHSIIEMARAAYERGLQYMAVTDHTKRLAMTHGLDERRLKHQGKEIDDANRFLAGEGIDFTILKSTECDVLRDGTLDLSDEALASLDLVGIAVHSHFHLSRREQTERIVRAMRNPNVDIVFHPTGRVLNKREAYEVDMERIIAVAKETGVVLEIDAYPDRLDLDDLAARRCVEEGVLLVIDSDAHHASHFDYLAYGIGQARRGWVEAKNVINTRPLRDMLKLLRRNR</sequence>
<keyword evidence="15" id="KW-0234">DNA repair</keyword>
<dbReference type="SUPFAM" id="SSF158702">
    <property type="entry name" value="Sec63 N-terminal domain-like"/>
    <property type="match status" value="1"/>
</dbReference>
<dbReference type="Gene3D" id="1.10.150.110">
    <property type="entry name" value="DNA polymerase beta, N-terminal domain-like"/>
    <property type="match status" value="1"/>
</dbReference>
<dbReference type="EC" id="2.7.7.7" evidence="3"/>
<evidence type="ECO:0000256" key="19">
    <source>
        <dbReference type="ARBA" id="ARBA00044678"/>
    </source>
</evidence>
<feature type="domain" description="Polymerase/histidinol phosphatase N-terminal" evidence="23">
    <location>
        <begin position="327"/>
        <end position="402"/>
    </location>
</feature>
<comment type="cofactor">
    <cofactor evidence="1">
        <name>Mg(2+)</name>
        <dbReference type="ChEBI" id="CHEBI:18420"/>
    </cofactor>
</comment>
<evidence type="ECO:0000313" key="25">
    <source>
        <dbReference type="EMBL" id="OGG37792.1"/>
    </source>
</evidence>
<evidence type="ECO:0000256" key="9">
    <source>
        <dbReference type="ARBA" id="ARBA00022695"/>
    </source>
</evidence>
<reference evidence="25 26" key="1">
    <citation type="journal article" date="2016" name="Nat. Commun.">
        <title>Thousands of microbial genomes shed light on interconnected biogeochemical processes in an aquifer system.</title>
        <authorList>
            <person name="Anantharaman K."/>
            <person name="Brown C.T."/>
            <person name="Hug L.A."/>
            <person name="Sharon I."/>
            <person name="Castelle C.J."/>
            <person name="Probst A.J."/>
            <person name="Thomas B.C."/>
            <person name="Singh A."/>
            <person name="Wilkins M.J."/>
            <person name="Karaoz U."/>
            <person name="Brodie E.L."/>
            <person name="Williams K.H."/>
            <person name="Hubbard S.S."/>
            <person name="Banfield J.F."/>
        </authorList>
    </citation>
    <scope>NUCLEOTIDE SEQUENCE [LARGE SCALE GENOMIC DNA]</scope>
</reference>
<keyword evidence="12" id="KW-0832">Ubl conjugation</keyword>
<dbReference type="NCBIfam" id="NF006375">
    <property type="entry name" value="PRK08609.1"/>
    <property type="match status" value="1"/>
</dbReference>
<dbReference type="CDD" id="cd07436">
    <property type="entry name" value="PHP_PolX"/>
    <property type="match status" value="1"/>
</dbReference>